<feature type="transmembrane region" description="Helical" evidence="5">
    <location>
        <begin position="68"/>
        <end position="86"/>
    </location>
</feature>
<feature type="transmembrane region" description="Helical" evidence="5">
    <location>
        <begin position="12"/>
        <end position="32"/>
    </location>
</feature>
<dbReference type="RefSeq" id="WP_072625500.1">
    <property type="nucleotide sequence ID" value="NZ_CP013290.1"/>
</dbReference>
<keyword evidence="4 5" id="KW-0472">Membrane</keyword>
<organism evidence="6 7">
    <name type="scientific">Janibacter indicus</name>
    <dbReference type="NCBI Taxonomy" id="857417"/>
    <lineage>
        <taxon>Bacteria</taxon>
        <taxon>Bacillati</taxon>
        <taxon>Actinomycetota</taxon>
        <taxon>Actinomycetes</taxon>
        <taxon>Micrococcales</taxon>
        <taxon>Intrasporangiaceae</taxon>
        <taxon>Janibacter</taxon>
    </lineage>
</organism>
<name>A0A1L3MIU4_9MICO</name>
<proteinExistence type="predicted"/>
<keyword evidence="2 5" id="KW-0812">Transmembrane</keyword>
<dbReference type="InterPro" id="IPR003339">
    <property type="entry name" value="ABC/ECF_trnsptr_transmembrane"/>
</dbReference>
<keyword evidence="3 5" id="KW-1133">Transmembrane helix</keyword>
<dbReference type="Proteomes" id="UP000182938">
    <property type="component" value="Chromosome"/>
</dbReference>
<evidence type="ECO:0000256" key="1">
    <source>
        <dbReference type="ARBA" id="ARBA00004141"/>
    </source>
</evidence>
<comment type="subcellular location">
    <subcellularLocation>
        <location evidence="1">Membrane</location>
        <topology evidence="1">Multi-pass membrane protein</topology>
    </subcellularLocation>
</comment>
<protein>
    <submittedName>
        <fullName evidence="6">Cobalt transporter</fullName>
    </submittedName>
</protein>
<evidence type="ECO:0000256" key="3">
    <source>
        <dbReference type="ARBA" id="ARBA00022989"/>
    </source>
</evidence>
<evidence type="ECO:0000313" key="7">
    <source>
        <dbReference type="Proteomes" id="UP000182938"/>
    </source>
</evidence>
<dbReference type="AlphaFoldDB" id="A0A1L3MIU4"/>
<dbReference type="CDD" id="cd16914">
    <property type="entry name" value="EcfT"/>
    <property type="match status" value="1"/>
</dbReference>
<dbReference type="EMBL" id="CP013290">
    <property type="protein sequence ID" value="APH02347.1"/>
    <property type="molecule type" value="Genomic_DNA"/>
</dbReference>
<feature type="transmembrane region" description="Helical" evidence="5">
    <location>
        <begin position="38"/>
        <end position="56"/>
    </location>
</feature>
<reference evidence="6 7" key="1">
    <citation type="submission" date="2015-11" db="EMBL/GenBank/DDBJ databases">
        <authorList>
            <person name="Zhang Y."/>
            <person name="Guo Z."/>
        </authorList>
    </citation>
    <scope>NUCLEOTIDE SEQUENCE [LARGE SCALE GENOMIC DNA]</scope>
    <source>
        <strain evidence="6 7">YFY001</strain>
    </source>
</reference>
<evidence type="ECO:0000256" key="5">
    <source>
        <dbReference type="SAM" id="Phobius"/>
    </source>
</evidence>
<keyword evidence="7" id="KW-1185">Reference proteome</keyword>
<dbReference type="GO" id="GO:0005886">
    <property type="term" value="C:plasma membrane"/>
    <property type="evidence" value="ECO:0007669"/>
    <property type="project" value="UniProtKB-ARBA"/>
</dbReference>
<evidence type="ECO:0000256" key="2">
    <source>
        <dbReference type="ARBA" id="ARBA00022692"/>
    </source>
</evidence>
<dbReference type="Pfam" id="PF02361">
    <property type="entry name" value="CbiQ"/>
    <property type="match status" value="1"/>
</dbReference>
<evidence type="ECO:0000313" key="6">
    <source>
        <dbReference type="EMBL" id="APH02347.1"/>
    </source>
</evidence>
<evidence type="ECO:0000256" key="4">
    <source>
        <dbReference type="ARBA" id="ARBA00023136"/>
    </source>
</evidence>
<accession>A0A1L3MIU4</accession>
<gene>
    <name evidence="6" type="ORF">ASJ30_13080</name>
</gene>
<dbReference type="KEGG" id="jte:ASJ30_13080"/>
<sequence>MLLMVHRPGTSLVHRVPAGAKLTLLAAVGVGLAITGDWLWAALALGAALTLLVVAGTPVRVLATTLRGLVLVMLALGAWLTWQAGWPRAAETVGDLVALVLLAHLVTATTRVDDMLDTVERALRPLRRFGVRPDRVALAISLVLRAVPATAEAAGQTRDAARARGLERDPRATLTPFVVRVVRDARLRGEALHARGVGDDQTGRHG</sequence>